<dbReference type="EMBL" id="UZAN01039973">
    <property type="protein sequence ID" value="VDP67905.1"/>
    <property type="molecule type" value="Genomic_DNA"/>
</dbReference>
<protein>
    <submittedName>
        <fullName evidence="8">LAM_G_DOMAIN domain-containing protein</fullName>
    </submittedName>
</protein>
<evidence type="ECO:0000259" key="5">
    <source>
        <dbReference type="PROSITE" id="PS50026"/>
    </source>
</evidence>
<gene>
    <name evidence="6" type="ORF">ECPE_LOCUS2948</name>
</gene>
<feature type="domain" description="EGF-like" evidence="5">
    <location>
        <begin position="983"/>
        <end position="1020"/>
    </location>
</feature>
<dbReference type="InterPro" id="IPR001791">
    <property type="entry name" value="Laminin_G"/>
</dbReference>
<dbReference type="PANTHER" id="PTHR15036:SF49">
    <property type="entry name" value="AXOTACTIN"/>
    <property type="match status" value="1"/>
</dbReference>
<dbReference type="OrthoDB" id="6270412at2759"/>
<evidence type="ECO:0000256" key="1">
    <source>
        <dbReference type="ARBA" id="ARBA00023157"/>
    </source>
</evidence>
<dbReference type="PROSITE" id="PS50025">
    <property type="entry name" value="LAM_G_DOMAIN"/>
    <property type="match status" value="1"/>
</dbReference>
<evidence type="ECO:0000313" key="8">
    <source>
        <dbReference type="WBParaSite" id="ECPE_0000295101-mRNA-1"/>
    </source>
</evidence>
<dbReference type="Gene3D" id="2.10.25.10">
    <property type="entry name" value="Laminin"/>
    <property type="match status" value="2"/>
</dbReference>
<accession>A0A183A7L3</accession>
<dbReference type="GO" id="GO:0016020">
    <property type="term" value="C:membrane"/>
    <property type="evidence" value="ECO:0007669"/>
    <property type="project" value="UniProtKB-SubCell"/>
</dbReference>
<evidence type="ECO:0000313" key="7">
    <source>
        <dbReference type="Proteomes" id="UP000272942"/>
    </source>
</evidence>
<dbReference type="PANTHER" id="PTHR15036">
    <property type="entry name" value="PIKACHURIN-LIKE PROTEIN"/>
    <property type="match status" value="1"/>
</dbReference>
<dbReference type="InterPro" id="IPR000742">
    <property type="entry name" value="EGF"/>
</dbReference>
<feature type="compositionally biased region" description="Basic and acidic residues" evidence="3">
    <location>
        <begin position="1049"/>
        <end position="1060"/>
    </location>
</feature>
<evidence type="ECO:0000313" key="6">
    <source>
        <dbReference type="EMBL" id="VDP67905.1"/>
    </source>
</evidence>
<dbReference type="AlphaFoldDB" id="A0A183A7L3"/>
<sequence length="1060" mass="117767">MVLFISADIIPVAGSAADDYNDDDDDADDDSEDDDDDDDDDSEGDDDEEEEEEEEISIMLVNKWSDNQWLNIGLSDGWPTLSVQLPVTGVLDPAKTTSQTPARQPSPVQATKRLVELDIRVPPSRRSGGGGAVRLDDNQWHEIRLHRTGKALRLTVDGELLVYRRLAGEQQMTSLLRTHTITLGGSVNVVGLGYDVSPRAHWDTFKGRMIKALFSADGLTMDILRYTKTEQHGFRIVSNDLSSDEAVLFDEQCQKTVAQLDSTSSGPIHGGVSFRQRDLQNAYIKLRLPSSSVQKDLRQYLPGDHVTEGWINIVVNCKTTETEGGLLFLLEPAAFVFARQTSLDTVPLATDRVAADRMRLLGAEFRNRTLNLIVQTSLTHSYIHTMDLPVSGAGNIQLEVAYQIVQLTDDAPTETEWPIVRVRLNPDDTWIHIGPGKLKPRNLELISKEVAESYLENENRKLHVLPQDKAVTWFGRDMWLGGMNFSHSSSGLMRYAKLSLAHLYLSGHCAVGSKHSPSVTVNGIPIDLVTYVNAHHKSRGLNHNTTAGDHGIGVIQVGCADRPQGEVTCVDANSIGFSRSGPSLVMCRNNARCAPGWNRVICDCFGTLHTGPTCERATNILGFNGRQLVRLGSPDCGRSRMENILFAFRTDQRNVFLLSTSPSEYRLQAQIPSSTSSDRSHSDESSLVVKRLLGQLFNQSTRMELSLVNGQVQITYKIHGSELMFQLPKDVANNEWHVLKLHRNDYVLTTELDGVRSTRIRSGSHDSWILESTALIYSATETSSIVVKQTKVVTNTSTRERRIQLSAYPVQFQGTDRWCSVGLFTHRGTIELPLRLGVRTWASDGLLMLNTDRQGGRFLHLALKSGQVRLAIKLAGSQTELAKVDIKINDGRWHFITISRLGSVIERVYTVAGCLGGFSMNDRPAVDMLREFQVPADLTHVKCKNAPSPGCQEFTNPSNQCATTVPTRPTKLTTFNSIPWLSDWKQQPGSPCKNAGECFELWGNVRCRCEKTTFKGAQCNQDIEPPDTTDEQNVEQQAATEDLPVNEQVLRRSERLSAKP</sequence>
<comment type="caution">
    <text evidence="2">Lacks conserved residue(s) required for the propagation of feature annotation.</text>
</comment>
<dbReference type="Gene3D" id="2.60.120.200">
    <property type="match status" value="3"/>
</dbReference>
<feature type="compositionally biased region" description="Acidic residues" evidence="3">
    <location>
        <begin position="1024"/>
        <end position="1033"/>
    </location>
</feature>
<keyword evidence="1" id="KW-1015">Disulfide bond</keyword>
<evidence type="ECO:0000256" key="2">
    <source>
        <dbReference type="PROSITE-ProRule" id="PRU00076"/>
    </source>
</evidence>
<reference evidence="8" key="1">
    <citation type="submission" date="2016-06" db="UniProtKB">
        <authorList>
            <consortium name="WormBaseParasite"/>
        </authorList>
    </citation>
    <scope>IDENTIFICATION</scope>
</reference>
<keyword evidence="2" id="KW-0245">EGF-like domain</keyword>
<dbReference type="SUPFAM" id="SSF49899">
    <property type="entry name" value="Concanavalin A-like lectins/glucanases"/>
    <property type="match status" value="3"/>
</dbReference>
<dbReference type="PROSITE" id="PS50026">
    <property type="entry name" value="EGF_3"/>
    <property type="match status" value="1"/>
</dbReference>
<dbReference type="WBParaSite" id="ECPE_0000295101-mRNA-1">
    <property type="protein sequence ID" value="ECPE_0000295101-mRNA-1"/>
    <property type="gene ID" value="ECPE_0000295101"/>
</dbReference>
<feature type="region of interest" description="Disordered" evidence="3">
    <location>
        <begin position="1020"/>
        <end position="1060"/>
    </location>
</feature>
<keyword evidence="7" id="KW-1185">Reference proteome</keyword>
<organism evidence="8">
    <name type="scientific">Echinostoma caproni</name>
    <dbReference type="NCBI Taxonomy" id="27848"/>
    <lineage>
        <taxon>Eukaryota</taxon>
        <taxon>Metazoa</taxon>
        <taxon>Spiralia</taxon>
        <taxon>Lophotrochozoa</taxon>
        <taxon>Platyhelminthes</taxon>
        <taxon>Trematoda</taxon>
        <taxon>Digenea</taxon>
        <taxon>Plagiorchiida</taxon>
        <taxon>Echinostomata</taxon>
        <taxon>Echinostomatoidea</taxon>
        <taxon>Echinostomatidae</taxon>
        <taxon>Echinostoma</taxon>
    </lineage>
</organism>
<dbReference type="SUPFAM" id="SSF57196">
    <property type="entry name" value="EGF/Laminin"/>
    <property type="match status" value="1"/>
</dbReference>
<feature type="domain" description="Laminin G" evidence="4">
    <location>
        <begin position="792"/>
        <end position="992"/>
    </location>
</feature>
<dbReference type="InterPro" id="IPR013320">
    <property type="entry name" value="ConA-like_dom_sf"/>
</dbReference>
<reference evidence="6 7" key="2">
    <citation type="submission" date="2018-11" db="EMBL/GenBank/DDBJ databases">
        <authorList>
            <consortium name="Pathogen Informatics"/>
        </authorList>
    </citation>
    <scope>NUCLEOTIDE SEQUENCE [LARGE SCALE GENOMIC DNA]</scope>
    <source>
        <strain evidence="6 7">Egypt</strain>
    </source>
</reference>
<dbReference type="CDD" id="cd00110">
    <property type="entry name" value="LamG"/>
    <property type="match status" value="3"/>
</dbReference>
<feature type="region of interest" description="Disordered" evidence="3">
    <location>
        <begin position="13"/>
        <end position="54"/>
    </location>
</feature>
<dbReference type="Pfam" id="PF02210">
    <property type="entry name" value="Laminin_G_2"/>
    <property type="match status" value="3"/>
</dbReference>
<dbReference type="InterPro" id="IPR050372">
    <property type="entry name" value="Neurexin-related_CASP"/>
</dbReference>
<dbReference type="CDD" id="cd00054">
    <property type="entry name" value="EGF_CA"/>
    <property type="match status" value="1"/>
</dbReference>
<dbReference type="Proteomes" id="UP000272942">
    <property type="component" value="Unassembled WGS sequence"/>
</dbReference>
<proteinExistence type="predicted"/>
<evidence type="ECO:0000259" key="4">
    <source>
        <dbReference type="PROSITE" id="PS50025"/>
    </source>
</evidence>
<feature type="compositionally biased region" description="Acidic residues" evidence="3">
    <location>
        <begin position="19"/>
        <end position="54"/>
    </location>
</feature>
<name>A0A183A7L3_9TREM</name>
<evidence type="ECO:0000256" key="3">
    <source>
        <dbReference type="SAM" id="MobiDB-lite"/>
    </source>
</evidence>